<dbReference type="InterPro" id="IPR011089">
    <property type="entry name" value="GmrSD_C"/>
</dbReference>
<dbReference type="OrthoDB" id="5196645at2"/>
<comment type="caution">
    <text evidence="3">The sequence shown here is derived from an EMBL/GenBank/DDBJ whole genome shotgun (WGS) entry which is preliminary data.</text>
</comment>
<feature type="domain" description="GmrSD restriction endonucleases C-terminal" evidence="2">
    <location>
        <begin position="95"/>
        <end position="204"/>
    </location>
</feature>
<keyword evidence="3" id="KW-0255">Endonuclease</keyword>
<protein>
    <submittedName>
        <fullName evidence="3">HNH endonuclease</fullName>
    </submittedName>
</protein>
<dbReference type="AlphaFoldDB" id="A0A4Q4Z7A4"/>
<dbReference type="PANTHER" id="PTHR24094:SF15">
    <property type="entry name" value="AMP-DEPENDENT SYNTHETASE_LIGASE DOMAIN-CONTAINING PROTEIN-RELATED"/>
    <property type="match status" value="1"/>
</dbReference>
<dbReference type="GO" id="GO:0004519">
    <property type="term" value="F:endonuclease activity"/>
    <property type="evidence" value="ECO:0007669"/>
    <property type="project" value="UniProtKB-KW"/>
</dbReference>
<feature type="region of interest" description="Disordered" evidence="1">
    <location>
        <begin position="1"/>
        <end position="32"/>
    </location>
</feature>
<evidence type="ECO:0000313" key="4">
    <source>
        <dbReference type="Proteomes" id="UP000295198"/>
    </source>
</evidence>
<gene>
    <name evidence="3" type="ORF">EKO23_18400</name>
</gene>
<accession>A0A4Q4Z7A4</accession>
<dbReference type="PANTHER" id="PTHR24094">
    <property type="entry name" value="SECRETED PROTEIN"/>
    <property type="match status" value="1"/>
</dbReference>
<evidence type="ECO:0000259" key="2">
    <source>
        <dbReference type="Pfam" id="PF07510"/>
    </source>
</evidence>
<dbReference type="EMBL" id="SDKM01000031">
    <property type="protein sequence ID" value="RYP83643.1"/>
    <property type="molecule type" value="Genomic_DNA"/>
</dbReference>
<keyword evidence="4" id="KW-1185">Reference proteome</keyword>
<sequence length="224" mass="25101">MGGLAVPASATASAQTGGGRAERSAATEGVSASGRTVTKRFRAVVRDLPVARETRAGYDRDLFVHWVDADGDCRDTRDEVLAQESLVAVSGCDVQRGKWRSYYDGVETRDSSDFDIDHTVALAEAWDSGAKRWTADTRERYANDLADRRSLVAVSASSNRSKGDRDPAEWLPERATCRYLRYWAVVKTRWQLRVNQAEKDVLVRRAARCDNLRLSIRVARVEYR</sequence>
<reference evidence="3 4" key="1">
    <citation type="submission" date="2019-01" db="EMBL/GenBank/DDBJ databases">
        <title>Nocardioides guangzhouensis sp. nov., an actinobacterium isolated from soil.</title>
        <authorList>
            <person name="Fu Y."/>
            <person name="Cai Y."/>
            <person name="Lin Z."/>
            <person name="Chen P."/>
        </authorList>
    </citation>
    <scope>NUCLEOTIDE SEQUENCE [LARGE SCALE GENOMIC DNA]</scope>
    <source>
        <strain evidence="3 4">130</strain>
    </source>
</reference>
<proteinExistence type="predicted"/>
<name>A0A4Q4Z7A4_9ACTN</name>
<dbReference type="Proteomes" id="UP000295198">
    <property type="component" value="Unassembled WGS sequence"/>
</dbReference>
<keyword evidence="3" id="KW-0378">Hydrolase</keyword>
<keyword evidence="3" id="KW-0540">Nuclease</keyword>
<evidence type="ECO:0000313" key="3">
    <source>
        <dbReference type="EMBL" id="RYP83643.1"/>
    </source>
</evidence>
<dbReference type="Pfam" id="PF07510">
    <property type="entry name" value="GmrSD_C"/>
    <property type="match status" value="1"/>
</dbReference>
<organism evidence="3 4">
    <name type="scientific">Nocardioides guangzhouensis</name>
    <dbReference type="NCBI Taxonomy" id="2497878"/>
    <lineage>
        <taxon>Bacteria</taxon>
        <taxon>Bacillati</taxon>
        <taxon>Actinomycetota</taxon>
        <taxon>Actinomycetes</taxon>
        <taxon>Propionibacteriales</taxon>
        <taxon>Nocardioidaceae</taxon>
        <taxon>Nocardioides</taxon>
    </lineage>
</organism>
<evidence type="ECO:0000256" key="1">
    <source>
        <dbReference type="SAM" id="MobiDB-lite"/>
    </source>
</evidence>